<keyword evidence="8 12" id="KW-0812">Transmembrane</keyword>
<keyword evidence="7" id="KW-0997">Cell inner membrane</keyword>
<comment type="caution">
    <text evidence="13">The sequence shown here is derived from an EMBL/GenBank/DDBJ whole genome shotgun (WGS) entry which is preliminary data.</text>
</comment>
<evidence type="ECO:0000256" key="1">
    <source>
        <dbReference type="ARBA" id="ARBA00002442"/>
    </source>
</evidence>
<dbReference type="PRINTS" id="PR01414">
    <property type="entry name" value="CCMBBIOGNSIS"/>
</dbReference>
<feature type="transmembrane region" description="Helical" evidence="12">
    <location>
        <begin position="23"/>
        <end position="42"/>
    </location>
</feature>
<evidence type="ECO:0000256" key="2">
    <source>
        <dbReference type="ARBA" id="ARBA00004429"/>
    </source>
</evidence>
<keyword evidence="5" id="KW-0813">Transport</keyword>
<dbReference type="Proteomes" id="UP001484239">
    <property type="component" value="Unassembled WGS sequence"/>
</dbReference>
<accession>A0ABU9EC69</accession>
<evidence type="ECO:0000313" key="13">
    <source>
        <dbReference type="EMBL" id="MEK9502308.1"/>
    </source>
</evidence>
<comment type="function">
    <text evidence="1">Required for the export of heme to the periplasm for the biogenesis of c-type cytochromes.</text>
</comment>
<feature type="transmembrane region" description="Helical" evidence="12">
    <location>
        <begin position="96"/>
        <end position="123"/>
    </location>
</feature>
<feature type="transmembrane region" description="Helical" evidence="12">
    <location>
        <begin position="135"/>
        <end position="158"/>
    </location>
</feature>
<protein>
    <recommendedName>
        <fullName evidence="4">Heme exporter protein B</fullName>
    </recommendedName>
</protein>
<feature type="transmembrane region" description="Helical" evidence="12">
    <location>
        <begin position="54"/>
        <end position="76"/>
    </location>
</feature>
<evidence type="ECO:0000256" key="11">
    <source>
        <dbReference type="ARBA" id="ARBA00023136"/>
    </source>
</evidence>
<evidence type="ECO:0000256" key="12">
    <source>
        <dbReference type="SAM" id="Phobius"/>
    </source>
</evidence>
<organism evidence="13 14">
    <name type="scientific">Gaopeijia maritima</name>
    <dbReference type="NCBI Taxonomy" id="3119007"/>
    <lineage>
        <taxon>Bacteria</taxon>
        <taxon>Pseudomonadati</taxon>
        <taxon>Gemmatimonadota</taxon>
        <taxon>Longimicrobiia</taxon>
        <taxon>Gaopeijiales</taxon>
        <taxon>Gaopeijiaceae</taxon>
        <taxon>Gaopeijia</taxon>
    </lineage>
</organism>
<name>A0ABU9EC69_9BACT</name>
<evidence type="ECO:0000256" key="4">
    <source>
        <dbReference type="ARBA" id="ARBA00016452"/>
    </source>
</evidence>
<sequence length="226" mass="23769">MSAWGRGVLAVARKDLVQEFRTFQRLATMGAFTVLVGVLFSFSFDPAAIRAQDVAGGLIWMTLVFAGVMGVGRTFALEAEDAAFQGVLLSPVPRDAIYLGKVIANVVIVSITVLLIVLAFGLFFQLDYGAHPIALALTLFSGVVGFVALATLFGAVSAGTRLGESLLPVLLFPLVVPMVVYGAGATHRLLLGRPLVEVEGNIRILGAFAIGAVAVGAVLFRHVVED</sequence>
<comment type="subcellular location">
    <subcellularLocation>
        <location evidence="2">Cell inner membrane</location>
        <topology evidence="2">Multi-pass membrane protein</topology>
    </subcellularLocation>
</comment>
<evidence type="ECO:0000256" key="7">
    <source>
        <dbReference type="ARBA" id="ARBA00022519"/>
    </source>
</evidence>
<evidence type="ECO:0000256" key="8">
    <source>
        <dbReference type="ARBA" id="ARBA00022692"/>
    </source>
</evidence>
<evidence type="ECO:0000256" key="6">
    <source>
        <dbReference type="ARBA" id="ARBA00022475"/>
    </source>
</evidence>
<comment type="similarity">
    <text evidence="3">Belongs to the CcmB/CycW/HelB family.</text>
</comment>
<dbReference type="RefSeq" id="WP_405274372.1">
    <property type="nucleotide sequence ID" value="NZ_JBBHLI010000010.1"/>
</dbReference>
<evidence type="ECO:0000313" key="14">
    <source>
        <dbReference type="Proteomes" id="UP001484239"/>
    </source>
</evidence>
<feature type="transmembrane region" description="Helical" evidence="12">
    <location>
        <begin position="170"/>
        <end position="190"/>
    </location>
</feature>
<evidence type="ECO:0000256" key="10">
    <source>
        <dbReference type="ARBA" id="ARBA00022989"/>
    </source>
</evidence>
<evidence type="ECO:0000256" key="3">
    <source>
        <dbReference type="ARBA" id="ARBA00010544"/>
    </source>
</evidence>
<evidence type="ECO:0000256" key="5">
    <source>
        <dbReference type="ARBA" id="ARBA00022448"/>
    </source>
</evidence>
<dbReference type="InterPro" id="IPR026031">
    <property type="entry name" value="Cyt_c_CcmB_bac"/>
</dbReference>
<dbReference type="PANTHER" id="PTHR30070">
    <property type="entry name" value="HEME EXPORTER PROTEIN B"/>
    <property type="match status" value="1"/>
</dbReference>
<reference evidence="13 14" key="1">
    <citation type="submission" date="2024-02" db="EMBL/GenBank/DDBJ databases">
        <title>A novel Gemmatimonadota bacterium.</title>
        <authorList>
            <person name="Du Z.-J."/>
            <person name="Ye Y.-Q."/>
        </authorList>
    </citation>
    <scope>NUCLEOTIDE SEQUENCE [LARGE SCALE GENOMIC DNA]</scope>
    <source>
        <strain evidence="13 14">DH-20</strain>
    </source>
</reference>
<dbReference type="Pfam" id="PF03379">
    <property type="entry name" value="CcmB"/>
    <property type="match status" value="1"/>
</dbReference>
<keyword evidence="10 12" id="KW-1133">Transmembrane helix</keyword>
<dbReference type="PIRSF" id="PIRSF002764">
    <property type="entry name" value="CcmB"/>
    <property type="match status" value="1"/>
</dbReference>
<keyword evidence="11 12" id="KW-0472">Membrane</keyword>
<keyword evidence="6" id="KW-1003">Cell membrane</keyword>
<evidence type="ECO:0000256" key="9">
    <source>
        <dbReference type="ARBA" id="ARBA00022748"/>
    </source>
</evidence>
<keyword evidence="9" id="KW-0201">Cytochrome c-type biogenesis</keyword>
<dbReference type="InterPro" id="IPR003544">
    <property type="entry name" value="Cyt_c_biogenesis_CcmB"/>
</dbReference>
<gene>
    <name evidence="13" type="ORF">WI372_15045</name>
</gene>
<proteinExistence type="inferred from homology"/>
<dbReference type="PANTHER" id="PTHR30070:SF1">
    <property type="entry name" value="CYTOCHROME C BIOGENESIS B-RELATED"/>
    <property type="match status" value="1"/>
</dbReference>
<feature type="transmembrane region" description="Helical" evidence="12">
    <location>
        <begin position="202"/>
        <end position="224"/>
    </location>
</feature>
<keyword evidence="14" id="KW-1185">Reference proteome</keyword>
<dbReference type="EMBL" id="JBBHLI010000010">
    <property type="protein sequence ID" value="MEK9502308.1"/>
    <property type="molecule type" value="Genomic_DNA"/>
</dbReference>